<protein>
    <submittedName>
        <fullName evidence="1">Uncharacterized protein</fullName>
    </submittedName>
</protein>
<name>A0A2P2NAP9_RHIMU</name>
<dbReference type="AlphaFoldDB" id="A0A2P2NAP9"/>
<accession>A0A2P2NAP9</accession>
<sequence>MSIFHAVSQHKFHCISAYENISISISRHGLSKIISLM</sequence>
<dbReference type="EMBL" id="GGEC01059080">
    <property type="protein sequence ID" value="MBX39564.1"/>
    <property type="molecule type" value="Transcribed_RNA"/>
</dbReference>
<evidence type="ECO:0000313" key="1">
    <source>
        <dbReference type="EMBL" id="MBX39564.1"/>
    </source>
</evidence>
<reference evidence="1" key="1">
    <citation type="submission" date="2018-02" db="EMBL/GenBank/DDBJ databases">
        <title>Rhizophora mucronata_Transcriptome.</title>
        <authorList>
            <person name="Meera S.P."/>
            <person name="Sreeshan A."/>
            <person name="Augustine A."/>
        </authorList>
    </citation>
    <scope>NUCLEOTIDE SEQUENCE</scope>
    <source>
        <tissue evidence="1">Leaf</tissue>
    </source>
</reference>
<proteinExistence type="predicted"/>
<organism evidence="1">
    <name type="scientific">Rhizophora mucronata</name>
    <name type="common">Asiatic mangrove</name>
    <dbReference type="NCBI Taxonomy" id="61149"/>
    <lineage>
        <taxon>Eukaryota</taxon>
        <taxon>Viridiplantae</taxon>
        <taxon>Streptophyta</taxon>
        <taxon>Embryophyta</taxon>
        <taxon>Tracheophyta</taxon>
        <taxon>Spermatophyta</taxon>
        <taxon>Magnoliopsida</taxon>
        <taxon>eudicotyledons</taxon>
        <taxon>Gunneridae</taxon>
        <taxon>Pentapetalae</taxon>
        <taxon>rosids</taxon>
        <taxon>fabids</taxon>
        <taxon>Malpighiales</taxon>
        <taxon>Rhizophoraceae</taxon>
        <taxon>Rhizophora</taxon>
    </lineage>
</organism>